<feature type="region of interest" description="Disordered" evidence="1">
    <location>
        <begin position="230"/>
        <end position="291"/>
    </location>
</feature>
<dbReference type="AlphaFoldDB" id="A0A8H6F8R9"/>
<keyword evidence="3" id="KW-1185">Reference proteome</keyword>
<evidence type="ECO:0000313" key="2">
    <source>
        <dbReference type="EMBL" id="KAF6218809.1"/>
    </source>
</evidence>
<dbReference type="Gene3D" id="1.25.40.10">
    <property type="entry name" value="Tetratricopeptide repeat domain"/>
    <property type="match status" value="1"/>
</dbReference>
<accession>A0A8H6F8R9</accession>
<reference evidence="2 3" key="1">
    <citation type="journal article" date="2020" name="Genomics">
        <title>Complete, high-quality genomes from long-read metagenomic sequencing of two wolf lichen thalli reveals enigmatic genome architecture.</title>
        <authorList>
            <person name="McKenzie S.K."/>
            <person name="Walston R.F."/>
            <person name="Allen J.L."/>
        </authorList>
    </citation>
    <scope>NUCLEOTIDE SEQUENCE [LARGE SCALE GENOMIC DNA]</scope>
    <source>
        <strain evidence="2">WasteWater1</strain>
    </source>
</reference>
<gene>
    <name evidence="2" type="ORF">HO133_005352</name>
</gene>
<sequence>MSPCMEIRANLTQAPFLDMWGTQRHLDTAALKNGSLALLGATGLPLKNVTSPGPGGFRDEYCTATVGGPAGACNCVVLGGNNQAYKVAHNDYYKAKDYANAIGEYIKALGIEPFPVTYLSRRAAAFMLVNQVLYRLARIYIELGEPAELLDIFNQSSSIQSASAVIVSQSMPPKPELVERLIREGADPDAENAQVELGLGVGIKKPRKWRSRVEETSLADLRATTGIEYAVSPGETNQADSRHSTAFPESRSETNRADGESFKGLPEKFPSSDQNFVGMEPDAISAEPGNV</sequence>
<dbReference type="SUPFAM" id="SSF48452">
    <property type="entry name" value="TPR-like"/>
    <property type="match status" value="1"/>
</dbReference>
<comment type="caution">
    <text evidence="2">The sequence shown here is derived from an EMBL/GenBank/DDBJ whole genome shotgun (WGS) entry which is preliminary data.</text>
</comment>
<dbReference type="GeneID" id="59333758"/>
<proteinExistence type="predicted"/>
<dbReference type="RefSeq" id="XP_037148244.1">
    <property type="nucleotide sequence ID" value="XM_037296262.1"/>
</dbReference>
<evidence type="ECO:0000313" key="3">
    <source>
        <dbReference type="Proteomes" id="UP000593566"/>
    </source>
</evidence>
<name>A0A8H6F8R9_9LECA</name>
<dbReference type="InterPro" id="IPR011990">
    <property type="entry name" value="TPR-like_helical_dom_sf"/>
</dbReference>
<organism evidence="2 3">
    <name type="scientific">Letharia lupina</name>
    <dbReference type="NCBI Taxonomy" id="560253"/>
    <lineage>
        <taxon>Eukaryota</taxon>
        <taxon>Fungi</taxon>
        <taxon>Dikarya</taxon>
        <taxon>Ascomycota</taxon>
        <taxon>Pezizomycotina</taxon>
        <taxon>Lecanoromycetes</taxon>
        <taxon>OSLEUM clade</taxon>
        <taxon>Lecanoromycetidae</taxon>
        <taxon>Lecanorales</taxon>
        <taxon>Lecanorineae</taxon>
        <taxon>Parmeliaceae</taxon>
        <taxon>Letharia</taxon>
    </lineage>
</organism>
<evidence type="ECO:0000256" key="1">
    <source>
        <dbReference type="SAM" id="MobiDB-lite"/>
    </source>
</evidence>
<protein>
    <submittedName>
        <fullName evidence="2">Uncharacterized protein</fullName>
    </submittedName>
</protein>
<dbReference type="EMBL" id="JACCJB010000021">
    <property type="protein sequence ID" value="KAF6218809.1"/>
    <property type="molecule type" value="Genomic_DNA"/>
</dbReference>
<feature type="compositionally biased region" description="Basic and acidic residues" evidence="1">
    <location>
        <begin position="250"/>
        <end position="261"/>
    </location>
</feature>
<dbReference type="Proteomes" id="UP000593566">
    <property type="component" value="Unassembled WGS sequence"/>
</dbReference>